<dbReference type="PANTHER" id="PTHR24006">
    <property type="entry name" value="UBIQUITIN CARBOXYL-TERMINAL HYDROLASE"/>
    <property type="match status" value="1"/>
</dbReference>
<protein>
    <recommendedName>
        <fullName evidence="11">Ubiquitin carboxyl-terminal hydrolase</fullName>
        <ecNumber evidence="11">3.4.19.12</ecNumber>
    </recommendedName>
</protein>
<evidence type="ECO:0000256" key="8">
    <source>
        <dbReference type="ARBA" id="ARBA00023242"/>
    </source>
</evidence>
<evidence type="ECO:0000313" key="15">
    <source>
        <dbReference type="Proteomes" id="UP000593564"/>
    </source>
</evidence>
<dbReference type="InterPro" id="IPR050164">
    <property type="entry name" value="Peptidase_C19"/>
</dbReference>
<proteinExistence type="inferred from homology"/>
<evidence type="ECO:0000256" key="9">
    <source>
        <dbReference type="ARBA" id="ARBA00023288"/>
    </source>
</evidence>
<keyword evidence="8" id="KW-0539">Nucleus</keyword>
<evidence type="ECO:0000256" key="5">
    <source>
        <dbReference type="ARBA" id="ARBA00022707"/>
    </source>
</evidence>
<evidence type="ECO:0000256" key="3">
    <source>
        <dbReference type="ARBA" id="ARBA00009085"/>
    </source>
</evidence>
<dbReference type="GO" id="GO:0005634">
    <property type="term" value="C:nucleus"/>
    <property type="evidence" value="ECO:0007669"/>
    <property type="project" value="UniProtKB-SubCell"/>
</dbReference>
<keyword evidence="6 11" id="KW-0833">Ubl conjugation pathway</keyword>
<evidence type="ECO:0000256" key="12">
    <source>
        <dbReference type="SAM" id="MobiDB-lite"/>
    </source>
</evidence>
<dbReference type="SUPFAM" id="SSF54001">
    <property type="entry name" value="Cysteine proteinases"/>
    <property type="match status" value="1"/>
</dbReference>
<gene>
    <name evidence="14" type="ORF">HYC85_001710</name>
</gene>
<evidence type="ECO:0000256" key="4">
    <source>
        <dbReference type="ARBA" id="ARBA00022670"/>
    </source>
</evidence>
<dbReference type="Proteomes" id="UP000593564">
    <property type="component" value="Unassembled WGS sequence"/>
</dbReference>
<evidence type="ECO:0000256" key="11">
    <source>
        <dbReference type="RuleBase" id="RU366025"/>
    </source>
</evidence>
<keyword evidence="11" id="KW-0788">Thiol protease</keyword>
<comment type="similarity">
    <text evidence="3 11">Belongs to the peptidase C19 family.</text>
</comment>
<keyword evidence="4 11" id="KW-0645">Protease</keyword>
<dbReference type="GO" id="GO:0005829">
    <property type="term" value="C:cytosol"/>
    <property type="evidence" value="ECO:0007669"/>
    <property type="project" value="TreeGrafter"/>
</dbReference>
<dbReference type="InterPro" id="IPR038765">
    <property type="entry name" value="Papain-like_cys_pep_sf"/>
</dbReference>
<reference evidence="14 15" key="2">
    <citation type="submission" date="2020-07" db="EMBL/GenBank/DDBJ databases">
        <title>Genome assembly of wild tea tree DASZ reveals pedigree and selection history of tea varieties.</title>
        <authorList>
            <person name="Zhang W."/>
        </authorList>
    </citation>
    <scope>NUCLEOTIDE SEQUENCE [LARGE SCALE GENOMIC DNA]</scope>
    <source>
        <strain evidence="15">cv. G240</strain>
        <tissue evidence="14">Leaf</tissue>
    </source>
</reference>
<dbReference type="CDD" id="cd02663">
    <property type="entry name" value="Peptidase_C19G"/>
    <property type="match status" value="1"/>
</dbReference>
<dbReference type="PROSITE" id="PS50235">
    <property type="entry name" value="USP_3"/>
    <property type="match status" value="1"/>
</dbReference>
<feature type="domain" description="USP" evidence="13">
    <location>
        <begin position="23"/>
        <end position="406"/>
    </location>
</feature>
<dbReference type="PANTHER" id="PTHR24006:SF733">
    <property type="entry name" value="RE52890P"/>
    <property type="match status" value="1"/>
</dbReference>
<evidence type="ECO:0000313" key="14">
    <source>
        <dbReference type="EMBL" id="KAF5960501.1"/>
    </source>
</evidence>
<dbReference type="PROSITE" id="PS00972">
    <property type="entry name" value="USP_1"/>
    <property type="match status" value="1"/>
</dbReference>
<dbReference type="GO" id="GO:0004843">
    <property type="term" value="F:cysteine-type deubiquitinase activity"/>
    <property type="evidence" value="ECO:0007669"/>
    <property type="project" value="UniProtKB-UniRule"/>
</dbReference>
<keyword evidence="9" id="KW-0449">Lipoprotein</keyword>
<keyword evidence="5" id="KW-0519">Myristate</keyword>
<comment type="catalytic activity">
    <reaction evidence="1 11">
        <text>Thiol-dependent hydrolysis of ester, thioester, amide, peptide and isopeptide bonds formed by the C-terminal Gly of ubiquitin (a 76-residue protein attached to proteins as an intracellular targeting signal).</text>
        <dbReference type="EC" id="3.4.19.12"/>
    </reaction>
</comment>
<evidence type="ECO:0000259" key="13">
    <source>
        <dbReference type="PROSITE" id="PS50235"/>
    </source>
</evidence>
<dbReference type="FunFam" id="3.90.70.10:FF:000035">
    <property type="entry name" value="Ubiquitin carboxyl-terminal hydrolase 3"/>
    <property type="match status" value="1"/>
</dbReference>
<dbReference type="Pfam" id="PF00443">
    <property type="entry name" value="UCH"/>
    <property type="match status" value="1"/>
</dbReference>
<comment type="caution">
    <text evidence="14">The sequence shown here is derived from an EMBL/GenBank/DDBJ whole genome shotgun (WGS) entry which is preliminary data.</text>
</comment>
<evidence type="ECO:0000256" key="2">
    <source>
        <dbReference type="ARBA" id="ARBA00004123"/>
    </source>
</evidence>
<feature type="region of interest" description="Disordered" evidence="12">
    <location>
        <begin position="175"/>
        <end position="200"/>
    </location>
</feature>
<sequence>MGAAGSKLEKALGDQFPEGERYFGLENFGNTCYCNSVLQALYFCVPFREQLLEYYTNNKNLADTEENLLTCLADLFTQHGHLDKTIFAMFSYFQGGGIYFEGGVGLSLIARDSSLSTFPIQISSQKKKTGVIAPKRFVQRLKKQNEIFRSYMHQDAHEFLNYLLNELVDILEKESHAGKSDPETSSPSEKVANGPKTVHANGAKKEPLVTWVHKNFQGILTNETRCLWCETVTARDETFFDLSLDIEQNSSITSCLRNFSSTETLNAEDKFFCDKCCSLQEAQKRMKIKKPPHILVIHLKRFKYIEQLGRYKKLSYRVVFPLELKLSNTMEDADAEYSLFAVVVHVGSGPNHGHYVSLVKSHNHWLFFDDENVEMIDESVVQTFFGSAQEYSSNTDHGYILFYERLAPGSTS</sequence>
<dbReference type="AlphaFoldDB" id="A0A7J7I7F5"/>
<dbReference type="GO" id="GO:0006508">
    <property type="term" value="P:proteolysis"/>
    <property type="evidence" value="ECO:0007669"/>
    <property type="project" value="UniProtKB-KW"/>
</dbReference>
<keyword evidence="7 11" id="KW-0378">Hydrolase</keyword>
<dbReference type="GO" id="GO:0016579">
    <property type="term" value="P:protein deubiquitination"/>
    <property type="evidence" value="ECO:0007669"/>
    <property type="project" value="InterPro"/>
</dbReference>
<dbReference type="EMBL" id="JACBKZ010000001">
    <property type="protein sequence ID" value="KAF5960501.1"/>
    <property type="molecule type" value="Genomic_DNA"/>
</dbReference>
<evidence type="ECO:0000256" key="6">
    <source>
        <dbReference type="ARBA" id="ARBA00022786"/>
    </source>
</evidence>
<comment type="function">
    <text evidence="10">Recognizes and hydrolyzes the peptide bond at the C-terminal Gly of ubiquitin. Involved in the processing of poly-ubiquitin precursors as well as that of ubiquitinated proteins. Required for the correct development of pollen.</text>
</comment>
<evidence type="ECO:0000256" key="7">
    <source>
        <dbReference type="ARBA" id="ARBA00022801"/>
    </source>
</evidence>
<reference evidence="15" key="1">
    <citation type="journal article" date="2020" name="Nat. Commun.">
        <title>Genome assembly of wild tea tree DASZ reveals pedigree and selection history of tea varieties.</title>
        <authorList>
            <person name="Zhang W."/>
            <person name="Zhang Y."/>
            <person name="Qiu H."/>
            <person name="Guo Y."/>
            <person name="Wan H."/>
            <person name="Zhang X."/>
            <person name="Scossa F."/>
            <person name="Alseekh S."/>
            <person name="Zhang Q."/>
            <person name="Wang P."/>
            <person name="Xu L."/>
            <person name="Schmidt M.H."/>
            <person name="Jia X."/>
            <person name="Li D."/>
            <person name="Zhu A."/>
            <person name="Guo F."/>
            <person name="Chen W."/>
            <person name="Ni D."/>
            <person name="Usadel B."/>
            <person name="Fernie A.R."/>
            <person name="Wen W."/>
        </authorList>
    </citation>
    <scope>NUCLEOTIDE SEQUENCE [LARGE SCALE GENOMIC DNA]</scope>
    <source>
        <strain evidence="15">cv. G240</strain>
    </source>
</reference>
<dbReference type="InterPro" id="IPR028889">
    <property type="entry name" value="USP"/>
</dbReference>
<evidence type="ECO:0000256" key="1">
    <source>
        <dbReference type="ARBA" id="ARBA00000707"/>
    </source>
</evidence>
<keyword evidence="15" id="KW-1185">Reference proteome</keyword>
<dbReference type="Gene3D" id="3.90.70.10">
    <property type="entry name" value="Cysteine proteinases"/>
    <property type="match status" value="1"/>
</dbReference>
<organism evidence="14 15">
    <name type="scientific">Camellia sinensis</name>
    <name type="common">Tea plant</name>
    <name type="synonym">Thea sinensis</name>
    <dbReference type="NCBI Taxonomy" id="4442"/>
    <lineage>
        <taxon>Eukaryota</taxon>
        <taxon>Viridiplantae</taxon>
        <taxon>Streptophyta</taxon>
        <taxon>Embryophyta</taxon>
        <taxon>Tracheophyta</taxon>
        <taxon>Spermatophyta</taxon>
        <taxon>Magnoliopsida</taxon>
        <taxon>eudicotyledons</taxon>
        <taxon>Gunneridae</taxon>
        <taxon>Pentapetalae</taxon>
        <taxon>asterids</taxon>
        <taxon>Ericales</taxon>
        <taxon>Theaceae</taxon>
        <taxon>Camellia</taxon>
    </lineage>
</organism>
<dbReference type="PROSITE" id="PS00973">
    <property type="entry name" value="USP_2"/>
    <property type="match status" value="1"/>
</dbReference>
<comment type="subcellular location">
    <subcellularLocation>
        <location evidence="2">Nucleus</location>
    </subcellularLocation>
</comment>
<evidence type="ECO:0000256" key="10">
    <source>
        <dbReference type="ARBA" id="ARBA00053800"/>
    </source>
</evidence>
<name>A0A7J7I7F5_CAMSI</name>
<dbReference type="InterPro" id="IPR018200">
    <property type="entry name" value="USP_CS"/>
</dbReference>
<dbReference type="InterPro" id="IPR001394">
    <property type="entry name" value="Peptidase_C19_UCH"/>
</dbReference>
<accession>A0A7J7I7F5</accession>
<dbReference type="EC" id="3.4.19.12" evidence="11"/>